<dbReference type="Proteomes" id="UP000507954">
    <property type="component" value="Unassembled WGS sequence"/>
</dbReference>
<reference evidence="1" key="1">
    <citation type="submission" date="2019-06" db="EMBL/GenBank/DDBJ databases">
        <authorList>
            <person name="Le Quere A."/>
            <person name="Colella S."/>
        </authorList>
    </citation>
    <scope>NUCLEOTIDE SEQUENCE</scope>
    <source>
        <strain evidence="1">EmedicaeMD41</strain>
    </source>
</reference>
<proteinExistence type="predicted"/>
<dbReference type="EMBL" id="CABFNB010000161">
    <property type="protein sequence ID" value="VTZ65547.1"/>
    <property type="molecule type" value="Genomic_DNA"/>
</dbReference>
<organism evidence="1">
    <name type="scientific">Sinorhizobium medicae</name>
    <dbReference type="NCBI Taxonomy" id="110321"/>
    <lineage>
        <taxon>Bacteria</taxon>
        <taxon>Pseudomonadati</taxon>
        <taxon>Pseudomonadota</taxon>
        <taxon>Alphaproteobacteria</taxon>
        <taxon>Hyphomicrobiales</taxon>
        <taxon>Rhizobiaceae</taxon>
        <taxon>Sinorhizobium/Ensifer group</taxon>
        <taxon>Sinorhizobium</taxon>
    </lineage>
</organism>
<gene>
    <name evidence="1" type="ORF">EMEDMD4_90039</name>
</gene>
<protein>
    <submittedName>
        <fullName evidence="1">Uncharacterized protein</fullName>
    </submittedName>
</protein>
<dbReference type="Gene3D" id="3.40.710.10">
    <property type="entry name" value="DD-peptidase/beta-lactamase superfamily"/>
    <property type="match status" value="1"/>
</dbReference>
<sequence length="60" mass="6588">MAHRRQDRDQLHRRSLDIALAWPPGRGPLLVAVYTGEAKAPVSDLNPVFAEIGKIAAEIV</sequence>
<dbReference type="InterPro" id="IPR012338">
    <property type="entry name" value="Beta-lactam/transpept-like"/>
</dbReference>
<name>A0A508XBH8_9HYPH</name>
<dbReference type="AlphaFoldDB" id="A0A508XBH8"/>
<accession>A0A508XBH8</accession>
<evidence type="ECO:0000313" key="1">
    <source>
        <dbReference type="EMBL" id="VTZ65547.1"/>
    </source>
</evidence>